<organism evidence="1">
    <name type="scientific">uncultured Prochlorococcus marinus clone ASNC1092</name>
    <dbReference type="NCBI Taxonomy" id="379363"/>
    <lineage>
        <taxon>Bacteria</taxon>
        <taxon>Bacillati</taxon>
        <taxon>Cyanobacteriota</taxon>
        <taxon>Cyanophyceae</taxon>
        <taxon>Synechococcales</taxon>
        <taxon>Prochlorococcaceae</taxon>
        <taxon>Prochlorococcus</taxon>
    </lineage>
</organism>
<evidence type="ECO:0000313" key="1">
    <source>
        <dbReference type="EMBL" id="ABE10761.1"/>
    </source>
</evidence>
<gene>
    <name evidence="1" type="ORF">ASNC1092_0030</name>
</gene>
<sequence length="268" mass="31401">MKKNYKQSSISKTFPFPVKKIKLSDIDWEIDKEFTTLILKKCKLPDLEKFVPEQVGFAIYAYEKTSEASLFIPLNNLDKFPIYFNFEKNGLKIRTSKPHFKVFLYELSTKKIIATTTDLILVNKNELTSNLPLYPGDIGNRIATVKFNDDGPFLLVSKNFKTKSGEPVYYQRMVTVLRENPTFTCGFFPIILDEIFKKAYENRKDTKWAKSWIKFANELVKGCFSEKEKLDTDDQEFESKLYELTNAWIRKNNFDIKLYEELIGGNYE</sequence>
<dbReference type="EMBL" id="DQ366711">
    <property type="protein sequence ID" value="ABE10761.1"/>
    <property type="molecule type" value="Genomic_DNA"/>
</dbReference>
<accession>Q1PLC9</accession>
<name>Q1PLC9_PROMR</name>
<dbReference type="AlphaFoldDB" id="Q1PLC9"/>
<reference evidence="1" key="1">
    <citation type="journal article" date="2006" name="Science">
        <title>Genomic islands and the ecology and evolution of Prochlorococcus.</title>
        <authorList>
            <person name="Coleman M.L."/>
            <person name="Sullivan M.B."/>
            <person name="Martiny A.C."/>
            <person name="Steglich C."/>
            <person name="Barry K."/>
            <person name="Delong E.F."/>
            <person name="Chisholm S.W."/>
        </authorList>
    </citation>
    <scope>NUCLEOTIDE SEQUENCE</scope>
</reference>
<reference evidence="1" key="2">
    <citation type="submission" date="2006-04" db="EMBL/GenBank/DDBJ databases">
        <title>Sequencing of the draft fosmids and assembly of Prochlorococcus marinus environmental genome fragment.</title>
        <authorList>
            <consortium name="US DOE Joint Genome Institute (JGI)"/>
            <person name="Copeland A."/>
            <person name="Lucas S."/>
            <person name="Lapidus A."/>
            <person name="Barry K."/>
            <person name="Detter J.C."/>
            <person name="Glavina T."/>
            <person name="Hammon N."/>
            <person name="Israni S."/>
            <person name="Richardson P."/>
        </authorList>
    </citation>
    <scope>NUCLEOTIDE SEQUENCE</scope>
</reference>
<protein>
    <submittedName>
        <fullName evidence="1">Uncharacterized protein</fullName>
    </submittedName>
</protein>
<proteinExistence type="predicted"/>